<keyword evidence="1" id="KW-0472">Membrane</keyword>
<gene>
    <name evidence="2" type="ORF">SM124_23660</name>
</gene>
<keyword evidence="1" id="KW-0812">Transmembrane</keyword>
<comment type="caution">
    <text evidence="2">The sequence shown here is derived from an EMBL/GenBank/DDBJ whole genome shotgun (WGS) entry which is preliminary data.</text>
</comment>
<dbReference type="EMBL" id="JAXOFX010000031">
    <property type="protein sequence ID" value="MDZ5474642.1"/>
    <property type="molecule type" value="Genomic_DNA"/>
</dbReference>
<reference evidence="2 3" key="1">
    <citation type="submission" date="2023-11" db="EMBL/GenBank/DDBJ databases">
        <title>Bacillus jintuensis, isolated from a mudflat on the Beibu Gulf coast.</title>
        <authorList>
            <person name="Li M."/>
        </authorList>
    </citation>
    <scope>NUCLEOTIDE SEQUENCE [LARGE SCALE GENOMIC DNA]</scope>
    <source>
        <strain evidence="2 3">31A1R</strain>
    </source>
</reference>
<protein>
    <submittedName>
        <fullName evidence="2">Uncharacterized protein</fullName>
    </submittedName>
</protein>
<keyword evidence="3" id="KW-1185">Reference proteome</keyword>
<dbReference type="RefSeq" id="WP_322448922.1">
    <property type="nucleotide sequence ID" value="NZ_JAXOFX010000031.1"/>
</dbReference>
<accession>A0ABU5J5F4</accession>
<evidence type="ECO:0000313" key="2">
    <source>
        <dbReference type="EMBL" id="MDZ5474642.1"/>
    </source>
</evidence>
<evidence type="ECO:0000256" key="1">
    <source>
        <dbReference type="SAM" id="Phobius"/>
    </source>
</evidence>
<sequence>MIFIGLAISLILLIAGGIGLGSAVETQEFIISSVLLGSGALLLLLVLVSYWNRERKKKRKSDSCCDNFYFDCPSTTPDCSSKGSSKSGWTDCDCTPDCTN</sequence>
<name>A0ABU5J5F4_9BACI</name>
<dbReference type="Proteomes" id="UP001290455">
    <property type="component" value="Unassembled WGS sequence"/>
</dbReference>
<proteinExistence type="predicted"/>
<feature type="transmembrane region" description="Helical" evidence="1">
    <location>
        <begin position="33"/>
        <end position="51"/>
    </location>
</feature>
<organism evidence="2 3">
    <name type="scientific">Robertmurraya mangrovi</name>
    <dbReference type="NCBI Taxonomy" id="3098077"/>
    <lineage>
        <taxon>Bacteria</taxon>
        <taxon>Bacillati</taxon>
        <taxon>Bacillota</taxon>
        <taxon>Bacilli</taxon>
        <taxon>Bacillales</taxon>
        <taxon>Bacillaceae</taxon>
        <taxon>Robertmurraya</taxon>
    </lineage>
</organism>
<keyword evidence="1" id="KW-1133">Transmembrane helix</keyword>
<evidence type="ECO:0000313" key="3">
    <source>
        <dbReference type="Proteomes" id="UP001290455"/>
    </source>
</evidence>